<sequence length="76" mass="8382">MAAVVTSDTVTVYAMELRGMPTWHFVPERNPLTCVLGGEPVVVALCGELSRHLIGEPAPDLDLCPHCRNLYELGYR</sequence>
<keyword evidence="2" id="KW-1185">Reference proteome</keyword>
<gene>
    <name evidence="1" type="ORF">A8926_1888</name>
</gene>
<dbReference type="RefSeq" id="WP_010694431.1">
    <property type="nucleotide sequence ID" value="NZ_CP061007.1"/>
</dbReference>
<evidence type="ECO:0000313" key="2">
    <source>
        <dbReference type="Proteomes" id="UP000233786"/>
    </source>
</evidence>
<name>A0A2N3XUC1_SACSN</name>
<evidence type="ECO:0000313" key="1">
    <source>
        <dbReference type="EMBL" id="PKW14283.1"/>
    </source>
</evidence>
<dbReference type="STRING" id="994479.GCA_000194155_02186"/>
<protein>
    <submittedName>
        <fullName evidence="1">Uncharacterized protein</fullName>
    </submittedName>
</protein>
<dbReference type="AlphaFoldDB" id="A0A2N3XUC1"/>
<proteinExistence type="predicted"/>
<organism evidence="1 2">
    <name type="scientific">Saccharopolyspora spinosa</name>
    <dbReference type="NCBI Taxonomy" id="60894"/>
    <lineage>
        <taxon>Bacteria</taxon>
        <taxon>Bacillati</taxon>
        <taxon>Actinomycetota</taxon>
        <taxon>Actinomycetes</taxon>
        <taxon>Pseudonocardiales</taxon>
        <taxon>Pseudonocardiaceae</taxon>
        <taxon>Saccharopolyspora</taxon>
    </lineage>
</organism>
<dbReference type="EMBL" id="PJNB01000001">
    <property type="protein sequence ID" value="PKW14283.1"/>
    <property type="molecule type" value="Genomic_DNA"/>
</dbReference>
<dbReference type="Proteomes" id="UP000233786">
    <property type="component" value="Unassembled WGS sequence"/>
</dbReference>
<accession>A0A2N3XUC1</accession>
<reference evidence="1" key="1">
    <citation type="submission" date="2017-12" db="EMBL/GenBank/DDBJ databases">
        <title>Sequencing the genomes of 1000 Actinobacteria strains.</title>
        <authorList>
            <person name="Klenk H.-P."/>
        </authorList>
    </citation>
    <scope>NUCLEOTIDE SEQUENCE [LARGE SCALE GENOMIC DNA]</scope>
    <source>
        <strain evidence="1">DSM 44228</strain>
    </source>
</reference>
<comment type="caution">
    <text evidence="1">The sequence shown here is derived from an EMBL/GenBank/DDBJ whole genome shotgun (WGS) entry which is preliminary data.</text>
</comment>